<dbReference type="EMBL" id="JARJCM010000473">
    <property type="protein sequence ID" value="KAJ7016686.1"/>
    <property type="molecule type" value="Genomic_DNA"/>
</dbReference>
<dbReference type="AlphaFoldDB" id="A0AAD6WMG0"/>
<evidence type="ECO:0000256" key="1">
    <source>
        <dbReference type="SAM" id="MobiDB-lite"/>
    </source>
</evidence>
<accession>A0AAD6WMG0</accession>
<evidence type="ECO:0000313" key="2">
    <source>
        <dbReference type="EMBL" id="KAJ7016686.1"/>
    </source>
</evidence>
<gene>
    <name evidence="2" type="ORF">C8F04DRAFT_1280796</name>
</gene>
<comment type="caution">
    <text evidence="2">The sequence shown here is derived from an EMBL/GenBank/DDBJ whole genome shotgun (WGS) entry which is preliminary data.</text>
</comment>
<feature type="region of interest" description="Disordered" evidence="1">
    <location>
        <begin position="101"/>
        <end position="128"/>
    </location>
</feature>
<organism evidence="2 3">
    <name type="scientific">Mycena alexandri</name>
    <dbReference type="NCBI Taxonomy" id="1745969"/>
    <lineage>
        <taxon>Eukaryota</taxon>
        <taxon>Fungi</taxon>
        <taxon>Dikarya</taxon>
        <taxon>Basidiomycota</taxon>
        <taxon>Agaricomycotina</taxon>
        <taxon>Agaricomycetes</taxon>
        <taxon>Agaricomycetidae</taxon>
        <taxon>Agaricales</taxon>
        <taxon>Marasmiineae</taxon>
        <taxon>Mycenaceae</taxon>
        <taxon>Mycena</taxon>
    </lineage>
</organism>
<dbReference type="Proteomes" id="UP001218188">
    <property type="component" value="Unassembled WGS sequence"/>
</dbReference>
<sequence length="128" mass="13413">MPRSNSVRVPRKGTFHSSRCQFLRTRAELLGLTPAEIVADAQAWSTGPAANGTALGSQVFGSWGTPSASVSGWEQPVSSDDEVPWGTWTASSWAAWTGNPLSSWPASSTAEEAHAEAALAPWDGAQAS</sequence>
<evidence type="ECO:0000313" key="3">
    <source>
        <dbReference type="Proteomes" id="UP001218188"/>
    </source>
</evidence>
<proteinExistence type="predicted"/>
<reference evidence="2" key="1">
    <citation type="submission" date="2023-03" db="EMBL/GenBank/DDBJ databases">
        <title>Massive genome expansion in bonnet fungi (Mycena s.s.) driven by repeated elements and novel gene families across ecological guilds.</title>
        <authorList>
            <consortium name="Lawrence Berkeley National Laboratory"/>
            <person name="Harder C.B."/>
            <person name="Miyauchi S."/>
            <person name="Viragh M."/>
            <person name="Kuo A."/>
            <person name="Thoen E."/>
            <person name="Andreopoulos B."/>
            <person name="Lu D."/>
            <person name="Skrede I."/>
            <person name="Drula E."/>
            <person name="Henrissat B."/>
            <person name="Morin E."/>
            <person name="Kohler A."/>
            <person name="Barry K."/>
            <person name="LaButti K."/>
            <person name="Morin E."/>
            <person name="Salamov A."/>
            <person name="Lipzen A."/>
            <person name="Mereny Z."/>
            <person name="Hegedus B."/>
            <person name="Baldrian P."/>
            <person name="Stursova M."/>
            <person name="Weitz H."/>
            <person name="Taylor A."/>
            <person name="Grigoriev I.V."/>
            <person name="Nagy L.G."/>
            <person name="Martin F."/>
            <person name="Kauserud H."/>
        </authorList>
    </citation>
    <scope>NUCLEOTIDE SEQUENCE</scope>
    <source>
        <strain evidence="2">CBHHK200</strain>
    </source>
</reference>
<protein>
    <submittedName>
        <fullName evidence="2">Uncharacterized protein</fullName>
    </submittedName>
</protein>
<name>A0AAD6WMG0_9AGAR</name>
<keyword evidence="3" id="KW-1185">Reference proteome</keyword>